<feature type="compositionally biased region" description="Basic and acidic residues" evidence="10">
    <location>
        <begin position="1"/>
        <end position="23"/>
    </location>
</feature>
<evidence type="ECO:0000256" key="10">
    <source>
        <dbReference type="SAM" id="MobiDB-lite"/>
    </source>
</evidence>
<evidence type="ECO:0000256" key="6">
    <source>
        <dbReference type="ARBA" id="ARBA00022946"/>
    </source>
</evidence>
<feature type="region of interest" description="Disordered" evidence="10">
    <location>
        <begin position="1"/>
        <end position="24"/>
    </location>
</feature>
<keyword evidence="3" id="KW-0934">Plastid</keyword>
<feature type="coiled-coil region" evidence="9">
    <location>
        <begin position="573"/>
        <end position="600"/>
    </location>
</feature>
<dbReference type="SMART" id="SM01103">
    <property type="entry name" value="CRS1_YhbY"/>
    <property type="match status" value="4"/>
</dbReference>
<evidence type="ECO:0000256" key="1">
    <source>
        <dbReference type="ARBA" id="ARBA00004229"/>
    </source>
</evidence>
<feature type="domain" description="CRM" evidence="11">
    <location>
        <begin position="447"/>
        <end position="546"/>
    </location>
</feature>
<keyword evidence="13" id="KW-1185">Reference proteome</keyword>
<sequence length="927" mass="104612">MKFPWEKGADEWNSREEFSAEKKARVKPPTMAELTIPEDELKRLRNLGLLVRRRLKIGRLGVTPGIVDAIHEGWRTEEIIKVKCDGPPALNMKKTHEDLESRTGGLVIWRSGGAAVVYRGKNYVPPSVRYAEEKAEEARKRLMSLDLEEEDSVDVGTTTEKVVADNISAGEEMLIGEEGKKEVTDTDIVDDILEGLGPRYSDWAGGKPVPIDGDLLLGSDTVFKKPFRLLPYGMKPGLSPVEITELRHLVRHLPPHFVLGRSKDLRGVAAAIVKLWEKIEVAKVAVKRGVLNTNNERIAIELKRIAGGTLLYRDKQCFVLYRGKDFLPPAVQAALEEREAMARSWQEDEERVRMGGRSYSMPIIESPTEDSKVGTLVETLEAQAKWTQWKSKEEMWEMRRAARKAARLEATRKIQSKVELAFQKIRRAEKEIAKLDQKLVPAAVDREHITDEEKHMFVKLGRRMHAFLLMGRRGMFSGTVQNMHLHWKYRELVKIIVKEEMDEAVRIAKMLENESGGILVDVITVSKGQAIIMYRGKNYERPRDIKPRHLLTKREALKLSLELQRKKSLEGHVAMLQREIDKMKAGLEKMEEKAEHAKNRTRVDAGQLKNLSTMGTVTESSKLATRGSHEEADDDDDDDDIDVFLDEELEVTPEPFYRLDPLTRKERNILKKQAATFKKAAHFNIGAKNVDEALGKSIRLFFQNHAIVKLGVKGRAKGTSVADIVQQLEDATGGILVSSTSSKLIFYRGWLEERPDLVTKRSNKEHCASEVGNAIGVEDKALDLEQSDPYRSGDEGDEGDDWGLSEDESEDEEINSEEFGQSLKTQIESELVADVDDDRVLATVDFRQDFGDATENKLGEKCTYEEAMDQLGANDAEGSSSEEVSEGDIAEAEEDLLSAELHSMENIEEGDKGLSSRRVRREETFSE</sequence>
<evidence type="ECO:0000256" key="4">
    <source>
        <dbReference type="ARBA" id="ARBA00022737"/>
    </source>
</evidence>
<feature type="compositionally biased region" description="Basic and acidic residues" evidence="10">
    <location>
        <begin position="902"/>
        <end position="927"/>
    </location>
</feature>
<keyword evidence="6" id="KW-0809">Transit peptide</keyword>
<feature type="region of interest" description="Disordered" evidence="10">
    <location>
        <begin position="900"/>
        <end position="927"/>
    </location>
</feature>
<evidence type="ECO:0000256" key="9">
    <source>
        <dbReference type="SAM" id="Coils"/>
    </source>
</evidence>
<feature type="compositionally biased region" description="Polar residues" evidence="10">
    <location>
        <begin position="614"/>
        <end position="623"/>
    </location>
</feature>
<evidence type="ECO:0000256" key="7">
    <source>
        <dbReference type="ARBA" id="ARBA00023187"/>
    </source>
</evidence>
<dbReference type="PROSITE" id="PS51295">
    <property type="entry name" value="CRM"/>
    <property type="match status" value="4"/>
</dbReference>
<feature type="domain" description="CRM" evidence="11">
    <location>
        <begin position="34"/>
        <end position="130"/>
    </location>
</feature>
<keyword evidence="7" id="KW-0507">mRNA processing</keyword>
<evidence type="ECO:0000256" key="2">
    <source>
        <dbReference type="ARBA" id="ARBA00022528"/>
    </source>
</evidence>
<gene>
    <name evidence="12" type="ORF">CSSPJE1EN1_LOCUS8648</name>
</gene>
<dbReference type="SUPFAM" id="SSF75471">
    <property type="entry name" value="YhbY-like"/>
    <property type="match status" value="4"/>
</dbReference>
<feature type="region of interest" description="Disordered" evidence="10">
    <location>
        <begin position="614"/>
        <end position="639"/>
    </location>
</feature>
<evidence type="ECO:0000313" key="12">
    <source>
        <dbReference type="EMBL" id="CAK9263170.1"/>
    </source>
</evidence>
<keyword evidence="2" id="KW-0150">Chloroplast</keyword>
<protein>
    <recommendedName>
        <fullName evidence="11">CRM domain-containing protein</fullName>
    </recommendedName>
</protein>
<name>A0ABP0WCC5_9BRYO</name>
<proteinExistence type="predicted"/>
<keyword evidence="9" id="KW-0175">Coiled coil</keyword>
<feature type="domain" description="CRM" evidence="11">
    <location>
        <begin position="660"/>
        <end position="759"/>
    </location>
</feature>
<feature type="compositionally biased region" description="Acidic residues" evidence="10">
    <location>
        <begin position="795"/>
        <end position="816"/>
    </location>
</feature>
<evidence type="ECO:0000256" key="3">
    <source>
        <dbReference type="ARBA" id="ARBA00022640"/>
    </source>
</evidence>
<reference evidence="12" key="1">
    <citation type="submission" date="2024-02" db="EMBL/GenBank/DDBJ databases">
        <authorList>
            <consortium name="ELIXIR-Norway"/>
            <consortium name="Elixir Norway"/>
        </authorList>
    </citation>
    <scope>NUCLEOTIDE SEQUENCE</scope>
</reference>
<feature type="region of interest" description="Disordered" evidence="10">
    <location>
        <begin position="787"/>
        <end position="819"/>
    </location>
</feature>
<evidence type="ECO:0000313" key="13">
    <source>
        <dbReference type="Proteomes" id="UP001497444"/>
    </source>
</evidence>
<organism evidence="12 13">
    <name type="scientific">Sphagnum jensenii</name>
    <dbReference type="NCBI Taxonomy" id="128206"/>
    <lineage>
        <taxon>Eukaryota</taxon>
        <taxon>Viridiplantae</taxon>
        <taxon>Streptophyta</taxon>
        <taxon>Embryophyta</taxon>
        <taxon>Bryophyta</taxon>
        <taxon>Sphagnophytina</taxon>
        <taxon>Sphagnopsida</taxon>
        <taxon>Sphagnales</taxon>
        <taxon>Sphagnaceae</taxon>
        <taxon>Sphagnum</taxon>
    </lineage>
</organism>
<keyword evidence="7" id="KW-0508">mRNA splicing</keyword>
<evidence type="ECO:0000256" key="5">
    <source>
        <dbReference type="ARBA" id="ARBA00022884"/>
    </source>
</evidence>
<feature type="domain" description="CRM" evidence="11">
    <location>
        <begin position="236"/>
        <end position="333"/>
    </location>
</feature>
<accession>A0ABP0WCC5</accession>
<dbReference type="InterPro" id="IPR001890">
    <property type="entry name" value="RNA-binding_CRM"/>
</dbReference>
<dbReference type="PANTHER" id="PTHR31846">
    <property type="entry name" value="CRS1 / YHBY (CRM) DOMAIN-CONTAINING PROTEIN"/>
    <property type="match status" value="1"/>
</dbReference>
<comment type="subcellular location">
    <subcellularLocation>
        <location evidence="1">Plastid</location>
        <location evidence="1">Chloroplast</location>
    </subcellularLocation>
</comment>
<evidence type="ECO:0000256" key="8">
    <source>
        <dbReference type="PROSITE-ProRule" id="PRU00626"/>
    </source>
</evidence>
<dbReference type="InterPro" id="IPR035920">
    <property type="entry name" value="YhbY-like_sf"/>
</dbReference>
<dbReference type="Proteomes" id="UP001497444">
    <property type="component" value="Chromosome 15"/>
</dbReference>
<keyword evidence="4" id="KW-0677">Repeat</keyword>
<keyword evidence="5 8" id="KW-0694">RNA-binding</keyword>
<evidence type="ECO:0000259" key="11">
    <source>
        <dbReference type="PROSITE" id="PS51295"/>
    </source>
</evidence>
<dbReference type="InterPro" id="IPR045278">
    <property type="entry name" value="CRS1/CFM2/CFM3"/>
</dbReference>
<dbReference type="Pfam" id="PF01985">
    <property type="entry name" value="CRS1_YhbY"/>
    <property type="match status" value="4"/>
</dbReference>
<dbReference type="PANTHER" id="PTHR31846:SF7">
    <property type="entry name" value="CRS1 _ YHBY (CRM) DOMAIN-CONTAINING PROTEIN"/>
    <property type="match status" value="1"/>
</dbReference>
<dbReference type="EMBL" id="OZ020110">
    <property type="protein sequence ID" value="CAK9263170.1"/>
    <property type="molecule type" value="Genomic_DNA"/>
</dbReference>
<dbReference type="Gene3D" id="3.30.110.60">
    <property type="entry name" value="YhbY-like"/>
    <property type="match status" value="4"/>
</dbReference>